<evidence type="ECO:0000313" key="5">
    <source>
        <dbReference type="EMBL" id="KAH7232698.1"/>
    </source>
</evidence>
<dbReference type="InterPro" id="IPR036864">
    <property type="entry name" value="Zn2-C6_fun-type_DNA-bd_sf"/>
</dbReference>
<feature type="region of interest" description="Disordered" evidence="3">
    <location>
        <begin position="77"/>
        <end position="111"/>
    </location>
</feature>
<dbReference type="CDD" id="cd12148">
    <property type="entry name" value="fungal_TF_MHR"/>
    <property type="match status" value="1"/>
</dbReference>
<dbReference type="AlphaFoldDB" id="A0A9P9G4Z7"/>
<accession>A0A9P9G4Z7</accession>
<evidence type="ECO:0000313" key="6">
    <source>
        <dbReference type="Proteomes" id="UP000736672"/>
    </source>
</evidence>
<keyword evidence="2" id="KW-0539">Nucleus</keyword>
<dbReference type="InterPro" id="IPR052761">
    <property type="entry name" value="Fungal_Detox/Toxin_TFs"/>
</dbReference>
<dbReference type="PROSITE" id="PS00463">
    <property type="entry name" value="ZN2_CY6_FUNGAL_1"/>
    <property type="match status" value="1"/>
</dbReference>
<dbReference type="Pfam" id="PF00172">
    <property type="entry name" value="Zn_clus"/>
    <property type="match status" value="1"/>
</dbReference>
<feature type="compositionally biased region" description="Polar residues" evidence="3">
    <location>
        <begin position="101"/>
        <end position="111"/>
    </location>
</feature>
<keyword evidence="1" id="KW-0479">Metal-binding</keyword>
<dbReference type="OrthoDB" id="5105634at2759"/>
<evidence type="ECO:0000256" key="3">
    <source>
        <dbReference type="SAM" id="MobiDB-lite"/>
    </source>
</evidence>
<dbReference type="GO" id="GO:0006351">
    <property type="term" value="P:DNA-templated transcription"/>
    <property type="evidence" value="ECO:0007669"/>
    <property type="project" value="InterPro"/>
</dbReference>
<dbReference type="EMBL" id="JAGTJS010000028">
    <property type="protein sequence ID" value="KAH7232698.1"/>
    <property type="molecule type" value="Genomic_DNA"/>
</dbReference>
<dbReference type="GO" id="GO:0003677">
    <property type="term" value="F:DNA binding"/>
    <property type="evidence" value="ECO:0007669"/>
    <property type="project" value="InterPro"/>
</dbReference>
<dbReference type="Pfam" id="PF04082">
    <property type="entry name" value="Fungal_trans"/>
    <property type="match status" value="1"/>
</dbReference>
<dbReference type="CDD" id="cd00067">
    <property type="entry name" value="GAL4"/>
    <property type="match status" value="1"/>
</dbReference>
<sequence length="477" mass="54991">MDGFIDKDCDRSNPIKHTRSRRRAARACMPCRARKVRCDVSEKWPCGNCTWDHRDCVVLGRRTRRFALPSLAARSQLTTSRTVKSEPKPVSEACEPLESPARTSVSTAHSSPQRELFDIEPRIQLQAFIKPLPTQIEPRDVAYLISMGALSLPGVESQNALLRAYFEFTYPYMPILDISDFLGALTGQNGSLGHVSLFLFQAILFSGAAHVQLDCLKAAGFATREQAREELFRRVRLLYDLNYESDPFVLVQGLLLMSLRYDDQDDHRKTWHWIDVAFSQAFMCQLHRDSEHRLFSVRARKLRRRVWWSCFIRDQLTSVEMKRLPRIRDGEYDVPTLDDDDFEFEDVHPEFATLWRATCPYIGDEPRQKDMATLFIAKASLCHILAEYSFICHSINSYATTGILSDQLIESHSSNNNSGNDRLSSLKHKLEAWNEALPDCCRYRLRKKINVPENTGIEWNAMVLQVMYRSLVLSIER</sequence>
<organism evidence="5 6">
    <name type="scientific">Fusarium solani</name>
    <name type="common">Filamentous fungus</name>
    <dbReference type="NCBI Taxonomy" id="169388"/>
    <lineage>
        <taxon>Eukaryota</taxon>
        <taxon>Fungi</taxon>
        <taxon>Dikarya</taxon>
        <taxon>Ascomycota</taxon>
        <taxon>Pezizomycotina</taxon>
        <taxon>Sordariomycetes</taxon>
        <taxon>Hypocreomycetidae</taxon>
        <taxon>Hypocreales</taxon>
        <taxon>Nectriaceae</taxon>
        <taxon>Fusarium</taxon>
        <taxon>Fusarium solani species complex</taxon>
    </lineage>
</organism>
<dbReference type="GO" id="GO:0000981">
    <property type="term" value="F:DNA-binding transcription factor activity, RNA polymerase II-specific"/>
    <property type="evidence" value="ECO:0007669"/>
    <property type="project" value="InterPro"/>
</dbReference>
<dbReference type="SMART" id="SM00906">
    <property type="entry name" value="Fungal_trans"/>
    <property type="match status" value="1"/>
</dbReference>
<comment type="caution">
    <text evidence="5">The sequence shown here is derived from an EMBL/GenBank/DDBJ whole genome shotgun (WGS) entry which is preliminary data.</text>
</comment>
<dbReference type="SMART" id="SM00066">
    <property type="entry name" value="GAL4"/>
    <property type="match status" value="1"/>
</dbReference>
<reference evidence="5" key="1">
    <citation type="journal article" date="2021" name="Nat. Commun.">
        <title>Genetic determinants of endophytism in the Arabidopsis root mycobiome.</title>
        <authorList>
            <person name="Mesny F."/>
            <person name="Miyauchi S."/>
            <person name="Thiergart T."/>
            <person name="Pickel B."/>
            <person name="Atanasova L."/>
            <person name="Karlsson M."/>
            <person name="Huettel B."/>
            <person name="Barry K.W."/>
            <person name="Haridas S."/>
            <person name="Chen C."/>
            <person name="Bauer D."/>
            <person name="Andreopoulos W."/>
            <person name="Pangilinan J."/>
            <person name="LaButti K."/>
            <person name="Riley R."/>
            <person name="Lipzen A."/>
            <person name="Clum A."/>
            <person name="Drula E."/>
            <person name="Henrissat B."/>
            <person name="Kohler A."/>
            <person name="Grigoriev I.V."/>
            <person name="Martin F.M."/>
            <person name="Hacquard S."/>
        </authorList>
    </citation>
    <scope>NUCLEOTIDE SEQUENCE</scope>
    <source>
        <strain evidence="5">FSSC 5 MPI-SDFR-AT-0091</strain>
    </source>
</reference>
<dbReference type="InterPro" id="IPR001138">
    <property type="entry name" value="Zn2Cys6_DnaBD"/>
</dbReference>
<name>A0A9P9G4Z7_FUSSL</name>
<evidence type="ECO:0000256" key="2">
    <source>
        <dbReference type="ARBA" id="ARBA00023242"/>
    </source>
</evidence>
<evidence type="ECO:0000259" key="4">
    <source>
        <dbReference type="PROSITE" id="PS50048"/>
    </source>
</evidence>
<dbReference type="InterPro" id="IPR007219">
    <property type="entry name" value="XnlR_reg_dom"/>
</dbReference>
<evidence type="ECO:0000256" key="1">
    <source>
        <dbReference type="ARBA" id="ARBA00022723"/>
    </source>
</evidence>
<dbReference type="PANTHER" id="PTHR47425">
    <property type="entry name" value="FARB-RELATED"/>
    <property type="match status" value="1"/>
</dbReference>
<feature type="non-terminal residue" evidence="5">
    <location>
        <position position="477"/>
    </location>
</feature>
<protein>
    <submittedName>
        <fullName evidence="5">Fungal-specific transcription factor domain-containing protein</fullName>
    </submittedName>
</protein>
<gene>
    <name evidence="5" type="ORF">B0J15DRAFT_408705</name>
</gene>
<dbReference type="PROSITE" id="PS50048">
    <property type="entry name" value="ZN2_CY6_FUNGAL_2"/>
    <property type="match status" value="1"/>
</dbReference>
<dbReference type="GO" id="GO:0008270">
    <property type="term" value="F:zinc ion binding"/>
    <property type="evidence" value="ECO:0007669"/>
    <property type="project" value="InterPro"/>
</dbReference>
<keyword evidence="6" id="KW-1185">Reference proteome</keyword>
<feature type="domain" description="Zn(2)-C6 fungal-type" evidence="4">
    <location>
        <begin position="27"/>
        <end position="58"/>
    </location>
</feature>
<dbReference type="SUPFAM" id="SSF57701">
    <property type="entry name" value="Zn2/Cys6 DNA-binding domain"/>
    <property type="match status" value="1"/>
</dbReference>
<dbReference type="Proteomes" id="UP000736672">
    <property type="component" value="Unassembled WGS sequence"/>
</dbReference>
<proteinExistence type="predicted"/>
<dbReference type="Gene3D" id="4.10.240.10">
    <property type="entry name" value="Zn(2)-C6 fungal-type DNA-binding domain"/>
    <property type="match status" value="1"/>
</dbReference>
<dbReference type="PANTHER" id="PTHR47425:SF2">
    <property type="entry name" value="FARB-RELATED"/>
    <property type="match status" value="1"/>
</dbReference>